<evidence type="ECO:0000256" key="1">
    <source>
        <dbReference type="SAM" id="MobiDB-lite"/>
    </source>
</evidence>
<reference evidence="2 3" key="1">
    <citation type="journal article" date="2006" name="Science">
        <title>The genome of black cottonwood, Populus trichocarpa (Torr. &amp; Gray).</title>
        <authorList>
            <person name="Tuskan G.A."/>
            <person name="Difazio S."/>
            <person name="Jansson S."/>
            <person name="Bohlmann J."/>
            <person name="Grigoriev I."/>
            <person name="Hellsten U."/>
            <person name="Putnam N."/>
            <person name="Ralph S."/>
            <person name="Rombauts S."/>
            <person name="Salamov A."/>
            <person name="Schein J."/>
            <person name="Sterck L."/>
            <person name="Aerts A."/>
            <person name="Bhalerao R.R."/>
            <person name="Bhalerao R.P."/>
            <person name="Blaudez D."/>
            <person name="Boerjan W."/>
            <person name="Brun A."/>
            <person name="Brunner A."/>
            <person name="Busov V."/>
            <person name="Campbell M."/>
            <person name="Carlson J."/>
            <person name="Chalot M."/>
            <person name="Chapman J."/>
            <person name="Chen G.L."/>
            <person name="Cooper D."/>
            <person name="Coutinho P.M."/>
            <person name="Couturier J."/>
            <person name="Covert S."/>
            <person name="Cronk Q."/>
            <person name="Cunningham R."/>
            <person name="Davis J."/>
            <person name="Degroeve S."/>
            <person name="Dejardin A."/>
            <person name="Depamphilis C."/>
            <person name="Detter J."/>
            <person name="Dirks B."/>
            <person name="Dubchak I."/>
            <person name="Duplessis S."/>
            <person name="Ehlting J."/>
            <person name="Ellis B."/>
            <person name="Gendler K."/>
            <person name="Goodstein D."/>
            <person name="Gribskov M."/>
            <person name="Grimwood J."/>
            <person name="Groover A."/>
            <person name="Gunter L."/>
            <person name="Hamberger B."/>
            <person name="Heinze B."/>
            <person name="Helariutta Y."/>
            <person name="Henrissat B."/>
            <person name="Holligan D."/>
            <person name="Holt R."/>
            <person name="Huang W."/>
            <person name="Islam-Faridi N."/>
            <person name="Jones S."/>
            <person name="Jones-Rhoades M."/>
            <person name="Jorgensen R."/>
            <person name="Joshi C."/>
            <person name="Kangasjarvi J."/>
            <person name="Karlsson J."/>
            <person name="Kelleher C."/>
            <person name="Kirkpatrick R."/>
            <person name="Kirst M."/>
            <person name="Kohler A."/>
            <person name="Kalluri U."/>
            <person name="Larimer F."/>
            <person name="Leebens-Mack J."/>
            <person name="Leple J.C."/>
            <person name="Locascio P."/>
            <person name="Lou Y."/>
            <person name="Lucas S."/>
            <person name="Martin F."/>
            <person name="Montanini B."/>
            <person name="Napoli C."/>
            <person name="Nelson D.R."/>
            <person name="Nelson C."/>
            <person name="Nieminen K."/>
            <person name="Nilsson O."/>
            <person name="Pereda V."/>
            <person name="Peter G."/>
            <person name="Philippe R."/>
            <person name="Pilate G."/>
            <person name="Poliakov A."/>
            <person name="Razumovskaya J."/>
            <person name="Richardson P."/>
            <person name="Rinaldi C."/>
            <person name="Ritland K."/>
            <person name="Rouze P."/>
            <person name="Ryaboy D."/>
            <person name="Schmutz J."/>
            <person name="Schrader J."/>
            <person name="Segerman B."/>
            <person name="Shin H."/>
            <person name="Siddiqui A."/>
            <person name="Sterky F."/>
            <person name="Terry A."/>
            <person name="Tsai C.J."/>
            <person name="Uberbacher E."/>
            <person name="Unneberg P."/>
            <person name="Vahala J."/>
            <person name="Wall K."/>
            <person name="Wessler S."/>
            <person name="Yang G."/>
            <person name="Yin T."/>
            <person name="Douglas C."/>
            <person name="Marra M."/>
            <person name="Sandberg G."/>
            <person name="Van de Peer Y."/>
            <person name="Rokhsar D."/>
        </authorList>
    </citation>
    <scope>NUCLEOTIDE SEQUENCE [LARGE SCALE GENOMIC DNA]</scope>
    <source>
        <strain evidence="3">cv. Nisqually</strain>
    </source>
</reference>
<proteinExistence type="predicted"/>
<gene>
    <name evidence="2" type="ORF">POPTR_004G068900</name>
</gene>
<evidence type="ECO:0000313" key="2">
    <source>
        <dbReference type="EMBL" id="PNT39955.1"/>
    </source>
</evidence>
<dbReference type="AlphaFoldDB" id="A0A2K2AR03"/>
<feature type="region of interest" description="Disordered" evidence="1">
    <location>
        <begin position="1"/>
        <end position="23"/>
    </location>
</feature>
<keyword evidence="3" id="KW-1185">Reference proteome</keyword>
<evidence type="ECO:0000313" key="3">
    <source>
        <dbReference type="Proteomes" id="UP000006729"/>
    </source>
</evidence>
<feature type="compositionally biased region" description="Basic and acidic residues" evidence="1">
    <location>
        <begin position="1"/>
        <end position="14"/>
    </location>
</feature>
<dbReference type="EMBL" id="CM009293">
    <property type="protein sequence ID" value="PNT39955.1"/>
    <property type="molecule type" value="Genomic_DNA"/>
</dbReference>
<organism evidence="2 3">
    <name type="scientific">Populus trichocarpa</name>
    <name type="common">Western balsam poplar</name>
    <name type="synonym">Populus balsamifera subsp. trichocarpa</name>
    <dbReference type="NCBI Taxonomy" id="3694"/>
    <lineage>
        <taxon>Eukaryota</taxon>
        <taxon>Viridiplantae</taxon>
        <taxon>Streptophyta</taxon>
        <taxon>Embryophyta</taxon>
        <taxon>Tracheophyta</taxon>
        <taxon>Spermatophyta</taxon>
        <taxon>Magnoliopsida</taxon>
        <taxon>eudicotyledons</taxon>
        <taxon>Gunneridae</taxon>
        <taxon>Pentapetalae</taxon>
        <taxon>rosids</taxon>
        <taxon>fabids</taxon>
        <taxon>Malpighiales</taxon>
        <taxon>Salicaceae</taxon>
        <taxon>Saliceae</taxon>
        <taxon>Populus</taxon>
    </lineage>
</organism>
<accession>A0A2K2AR03</accession>
<dbReference type="Proteomes" id="UP000006729">
    <property type="component" value="Chromosome 4"/>
</dbReference>
<sequence length="60" mass="7072">MILNRRRLEGDKKRSSSKIPSGCVNNLQKPEHLLLHYSTIHMYNAQTINKKRNLKQRLSL</sequence>
<protein>
    <submittedName>
        <fullName evidence="2">Uncharacterized protein</fullName>
    </submittedName>
</protein>
<dbReference type="InParanoid" id="A0A2K2AR03"/>
<name>A0A2K2AR03_POPTR</name>